<dbReference type="EMBL" id="CP080764">
    <property type="protein sequence ID" value="QYY44092.1"/>
    <property type="molecule type" value="Genomic_DNA"/>
</dbReference>
<evidence type="ECO:0000313" key="3">
    <source>
        <dbReference type="EMBL" id="SDH73922.1"/>
    </source>
</evidence>
<evidence type="ECO:0000313" key="4">
    <source>
        <dbReference type="Proteomes" id="UP000198956"/>
    </source>
</evidence>
<evidence type="ECO:0000313" key="2">
    <source>
        <dbReference type="EMBL" id="QYY44092.1"/>
    </source>
</evidence>
<protein>
    <recommendedName>
        <fullName evidence="6">Conjugative transposon protein TcpC</fullName>
    </recommendedName>
</protein>
<keyword evidence="1" id="KW-0812">Transmembrane</keyword>
<dbReference type="Proteomes" id="UP000198956">
    <property type="component" value="Unassembled WGS sequence"/>
</dbReference>
<keyword evidence="1" id="KW-1133">Transmembrane helix</keyword>
<gene>
    <name evidence="2" type="ORF">K3F53_07900</name>
    <name evidence="3" type="ORF">SAMN04489735_104919</name>
</gene>
<dbReference type="Proteomes" id="UP000826616">
    <property type="component" value="Chromosome"/>
</dbReference>
<name>A0A1G8EVH3_ANETH</name>
<reference evidence="2 5" key="2">
    <citation type="submission" date="2021-08" db="EMBL/GenBank/DDBJ databases">
        <title>Complete genome sequence of the strain Aneurinibacillus thermoaerophilus CCM 8960.</title>
        <authorList>
            <person name="Musilova J."/>
            <person name="Kourilova X."/>
            <person name="Pernicova I."/>
            <person name="Bezdicek M."/>
            <person name="Lengerova M."/>
            <person name="Obruca S."/>
            <person name="Sedlar K."/>
        </authorList>
    </citation>
    <scope>NUCLEOTIDE SEQUENCE [LARGE SCALE GENOMIC DNA]</scope>
    <source>
        <strain evidence="2 5">CCM 8960</strain>
    </source>
</reference>
<keyword evidence="1" id="KW-0472">Membrane</keyword>
<dbReference type="GeneID" id="97141289"/>
<evidence type="ECO:0008006" key="6">
    <source>
        <dbReference type="Google" id="ProtNLM"/>
    </source>
</evidence>
<accession>A0A1G8EVH3</accession>
<dbReference type="RefSeq" id="WP_057899075.1">
    <property type="nucleotide sequence ID" value="NZ_CP080764.1"/>
</dbReference>
<proteinExistence type="predicted"/>
<evidence type="ECO:0000313" key="5">
    <source>
        <dbReference type="Proteomes" id="UP000826616"/>
    </source>
</evidence>
<reference evidence="3 4" key="1">
    <citation type="submission" date="2016-10" db="EMBL/GenBank/DDBJ databases">
        <authorList>
            <person name="de Groot N.N."/>
        </authorList>
    </citation>
    <scope>NUCLEOTIDE SEQUENCE [LARGE SCALE GENOMIC DNA]</scope>
    <source>
        <strain evidence="3 4">L 420-91</strain>
    </source>
</reference>
<dbReference type="EMBL" id="FNDE01000049">
    <property type="protein sequence ID" value="SDH73922.1"/>
    <property type="molecule type" value="Genomic_DNA"/>
</dbReference>
<sequence>MNKKVTPFKKWRRQNKPQNRTWLTFIQVVGLASALVLLYNGAASLIRLNVSYLENTLIPSQKISTIGTPQAKAFAIDFSRKWLLASDMNEEMHKKFAPSLVGKKMTWPHAERVEQLQVTRVAPTGQYEGRVEVRAIAIFAGTRERIVIELPIRYDIHEKLYQVTAYPVLKRQPGALSGKE</sequence>
<organism evidence="3 4">
    <name type="scientific">Aneurinibacillus thermoaerophilus</name>
    <dbReference type="NCBI Taxonomy" id="143495"/>
    <lineage>
        <taxon>Bacteria</taxon>
        <taxon>Bacillati</taxon>
        <taxon>Bacillota</taxon>
        <taxon>Bacilli</taxon>
        <taxon>Bacillales</taxon>
        <taxon>Paenibacillaceae</taxon>
        <taxon>Aneurinibacillus group</taxon>
        <taxon>Aneurinibacillus</taxon>
    </lineage>
</organism>
<feature type="transmembrane region" description="Helical" evidence="1">
    <location>
        <begin position="21"/>
        <end position="39"/>
    </location>
</feature>
<dbReference type="AlphaFoldDB" id="A0A1G8EVH3"/>
<keyword evidence="5" id="KW-1185">Reference proteome</keyword>
<dbReference type="OrthoDB" id="2680124at2"/>
<evidence type="ECO:0000256" key="1">
    <source>
        <dbReference type="SAM" id="Phobius"/>
    </source>
</evidence>